<dbReference type="Proteomes" id="UP000265520">
    <property type="component" value="Unassembled WGS sequence"/>
</dbReference>
<evidence type="ECO:0000313" key="4">
    <source>
        <dbReference type="Proteomes" id="UP000265520"/>
    </source>
</evidence>
<dbReference type="InterPro" id="IPR005162">
    <property type="entry name" value="Retrotrans_gag_dom"/>
</dbReference>
<proteinExistence type="predicted"/>
<sequence length="107" mass="12488">MERELTELKQGNMFVSEYTMRFNELVCYAADGDDAPTEAWKMKKYRFGLRADVAHDVSMQTIENFGDLVQKSYHAEAGLRDIRKEKGKFNQRRKDTGKYNSQLKPKS</sequence>
<reference evidence="3 4" key="1">
    <citation type="journal article" date="2018" name="Front. Plant Sci.">
        <title>Red Clover (Trifolium pratense) and Zigzag Clover (T. medium) - A Picture of Genomic Similarities and Differences.</title>
        <authorList>
            <person name="Dluhosova J."/>
            <person name="Istvanek J."/>
            <person name="Nedelnik J."/>
            <person name="Repkova J."/>
        </authorList>
    </citation>
    <scope>NUCLEOTIDE SEQUENCE [LARGE SCALE GENOMIC DNA]</scope>
    <source>
        <strain evidence="4">cv. 10/8</strain>
        <tissue evidence="3">Leaf</tissue>
    </source>
</reference>
<feature type="region of interest" description="Disordered" evidence="1">
    <location>
        <begin position="84"/>
        <end position="107"/>
    </location>
</feature>
<dbReference type="AlphaFoldDB" id="A0A392RKX1"/>
<feature type="domain" description="Retrotransposon gag" evidence="2">
    <location>
        <begin position="1"/>
        <end position="50"/>
    </location>
</feature>
<accession>A0A392RKX1</accession>
<dbReference type="Pfam" id="PF03732">
    <property type="entry name" value="Retrotrans_gag"/>
    <property type="match status" value="1"/>
</dbReference>
<organism evidence="3 4">
    <name type="scientific">Trifolium medium</name>
    <dbReference type="NCBI Taxonomy" id="97028"/>
    <lineage>
        <taxon>Eukaryota</taxon>
        <taxon>Viridiplantae</taxon>
        <taxon>Streptophyta</taxon>
        <taxon>Embryophyta</taxon>
        <taxon>Tracheophyta</taxon>
        <taxon>Spermatophyta</taxon>
        <taxon>Magnoliopsida</taxon>
        <taxon>eudicotyledons</taxon>
        <taxon>Gunneridae</taxon>
        <taxon>Pentapetalae</taxon>
        <taxon>rosids</taxon>
        <taxon>fabids</taxon>
        <taxon>Fabales</taxon>
        <taxon>Fabaceae</taxon>
        <taxon>Papilionoideae</taxon>
        <taxon>50 kb inversion clade</taxon>
        <taxon>NPAAA clade</taxon>
        <taxon>Hologalegina</taxon>
        <taxon>IRL clade</taxon>
        <taxon>Trifolieae</taxon>
        <taxon>Trifolium</taxon>
    </lineage>
</organism>
<evidence type="ECO:0000313" key="3">
    <source>
        <dbReference type="EMBL" id="MCI36842.1"/>
    </source>
</evidence>
<evidence type="ECO:0000259" key="2">
    <source>
        <dbReference type="Pfam" id="PF03732"/>
    </source>
</evidence>
<dbReference type="EMBL" id="LXQA010238006">
    <property type="protein sequence ID" value="MCI36842.1"/>
    <property type="molecule type" value="Genomic_DNA"/>
</dbReference>
<comment type="caution">
    <text evidence="3">The sequence shown here is derived from an EMBL/GenBank/DDBJ whole genome shotgun (WGS) entry which is preliminary data.</text>
</comment>
<protein>
    <recommendedName>
        <fullName evidence="2">Retrotransposon gag domain-containing protein</fullName>
    </recommendedName>
</protein>
<name>A0A392RKX1_9FABA</name>
<feature type="compositionally biased region" description="Basic and acidic residues" evidence="1">
    <location>
        <begin position="84"/>
        <end position="97"/>
    </location>
</feature>
<evidence type="ECO:0000256" key="1">
    <source>
        <dbReference type="SAM" id="MobiDB-lite"/>
    </source>
</evidence>
<feature type="non-terminal residue" evidence="3">
    <location>
        <position position="107"/>
    </location>
</feature>
<keyword evidence="4" id="KW-1185">Reference proteome</keyword>
<feature type="compositionally biased region" description="Polar residues" evidence="1">
    <location>
        <begin position="98"/>
        <end position="107"/>
    </location>
</feature>